<name>A0A6C0KBQ4_9ZZZZ</name>
<dbReference type="PROSITE" id="PS00973">
    <property type="entry name" value="USP_2"/>
    <property type="match status" value="1"/>
</dbReference>
<dbReference type="PROSITE" id="PS50235">
    <property type="entry name" value="USP_3"/>
    <property type="match status" value="1"/>
</dbReference>
<dbReference type="Pfam" id="PF00443">
    <property type="entry name" value="UCH"/>
    <property type="match status" value="1"/>
</dbReference>
<evidence type="ECO:0000259" key="1">
    <source>
        <dbReference type="PROSITE" id="PS50235"/>
    </source>
</evidence>
<protein>
    <recommendedName>
        <fullName evidence="1">USP domain-containing protein</fullName>
    </recommendedName>
</protein>
<dbReference type="CDD" id="cd02674">
    <property type="entry name" value="Peptidase_C19R"/>
    <property type="match status" value="1"/>
</dbReference>
<dbReference type="PROSITE" id="PS00972">
    <property type="entry name" value="USP_1"/>
    <property type="match status" value="1"/>
</dbReference>
<proteinExistence type="predicted"/>
<dbReference type="PANTHER" id="PTHR21646">
    <property type="entry name" value="UBIQUITIN CARBOXYL-TERMINAL HYDROLASE"/>
    <property type="match status" value="1"/>
</dbReference>
<dbReference type="GO" id="GO:0004843">
    <property type="term" value="F:cysteine-type deubiquitinase activity"/>
    <property type="evidence" value="ECO:0007669"/>
    <property type="project" value="InterPro"/>
</dbReference>
<dbReference type="InterPro" id="IPR028889">
    <property type="entry name" value="USP"/>
</dbReference>
<dbReference type="PANTHER" id="PTHR21646:SF86">
    <property type="entry name" value="UBIQUITIN CARBOXYL-TERMINAL HYDROLASE"/>
    <property type="match status" value="1"/>
</dbReference>
<reference evidence="2" key="1">
    <citation type="journal article" date="2020" name="Nature">
        <title>Giant virus diversity and host interactions through global metagenomics.</title>
        <authorList>
            <person name="Schulz F."/>
            <person name="Roux S."/>
            <person name="Paez-Espino D."/>
            <person name="Jungbluth S."/>
            <person name="Walsh D.A."/>
            <person name="Denef V.J."/>
            <person name="McMahon K.D."/>
            <person name="Konstantinidis K.T."/>
            <person name="Eloe-Fadrosh E.A."/>
            <person name="Kyrpides N.C."/>
            <person name="Woyke T."/>
        </authorList>
    </citation>
    <scope>NUCLEOTIDE SEQUENCE</scope>
    <source>
        <strain evidence="2">GVMAG-S-1102244-55</strain>
    </source>
</reference>
<dbReference type="EMBL" id="MN740849">
    <property type="protein sequence ID" value="QHU15109.1"/>
    <property type="molecule type" value="Genomic_DNA"/>
</dbReference>
<dbReference type="Gene3D" id="3.90.70.10">
    <property type="entry name" value="Cysteine proteinases"/>
    <property type="match status" value="1"/>
</dbReference>
<organism evidence="2">
    <name type="scientific">viral metagenome</name>
    <dbReference type="NCBI Taxonomy" id="1070528"/>
    <lineage>
        <taxon>unclassified sequences</taxon>
        <taxon>metagenomes</taxon>
        <taxon>organismal metagenomes</taxon>
    </lineage>
</organism>
<dbReference type="SUPFAM" id="SSF54001">
    <property type="entry name" value="Cysteine proteinases"/>
    <property type="match status" value="1"/>
</dbReference>
<sequence>MEETTKEFGSDQLDITLFKDFEDKGLTGLANLGNTCFANSALQCLSHTYELNLFLNKGSYKKRLNNKPDSLILCEWDNLRKMMWSENCTISPGGFIGAIQKVARIKDRVIFTGWAQNDITEFLQFITECFHTAICREVEMNITGSAVSSTDKLAETCYKMMKNMYKKEYSEFLSMFYGIHVSQIKSLESDYENITPEPFFNITLPMTKKNSLIASFEEYIKVEKMEGDNMILNDKANKKECAQKQIKFWSLPDVLVITLKRFDNRNRKNQALVDFPLEGLELSKYVIGYDRSSYVYNLYGICNHSGGSQGGHYTAFIKNPNKKWYHFNDTMVTEVKNLAKLKGPQAYCFFYRKQK</sequence>
<dbReference type="InterPro" id="IPR038765">
    <property type="entry name" value="Papain-like_cys_pep_sf"/>
</dbReference>
<feature type="domain" description="USP" evidence="1">
    <location>
        <begin position="27"/>
        <end position="354"/>
    </location>
</feature>
<dbReference type="InterPro" id="IPR018200">
    <property type="entry name" value="USP_CS"/>
</dbReference>
<dbReference type="GO" id="GO:0016579">
    <property type="term" value="P:protein deubiquitination"/>
    <property type="evidence" value="ECO:0007669"/>
    <property type="project" value="InterPro"/>
</dbReference>
<accession>A0A6C0KBQ4</accession>
<evidence type="ECO:0000313" key="2">
    <source>
        <dbReference type="EMBL" id="QHU15109.1"/>
    </source>
</evidence>
<dbReference type="InterPro" id="IPR050185">
    <property type="entry name" value="Ub_carboxyl-term_hydrolase"/>
</dbReference>
<dbReference type="InterPro" id="IPR001394">
    <property type="entry name" value="Peptidase_C19_UCH"/>
</dbReference>
<dbReference type="AlphaFoldDB" id="A0A6C0KBQ4"/>